<dbReference type="RefSeq" id="WP_193518267.1">
    <property type="nucleotide sequence ID" value="NZ_BMXL01000019.1"/>
</dbReference>
<dbReference type="EMBL" id="BMXL01000019">
    <property type="protein sequence ID" value="GHD30888.1"/>
    <property type="molecule type" value="Genomic_DNA"/>
</dbReference>
<evidence type="ECO:0000313" key="3">
    <source>
        <dbReference type="Proteomes" id="UP000654947"/>
    </source>
</evidence>
<dbReference type="SUPFAM" id="SSF103196">
    <property type="entry name" value="Roadblock/LC7 domain"/>
    <property type="match status" value="1"/>
</dbReference>
<feature type="compositionally biased region" description="Basic and acidic residues" evidence="1">
    <location>
        <begin position="104"/>
        <end position="131"/>
    </location>
</feature>
<comment type="caution">
    <text evidence="2">The sequence shown here is derived from an EMBL/GenBank/DDBJ whole genome shotgun (WGS) entry which is preliminary data.</text>
</comment>
<gene>
    <name evidence="2" type="ORF">GCM10007147_33070</name>
</gene>
<sequence length="167" mass="18638">MLAIDQEMRELLRTPGVRSVCLVEQSTGHTLTTVGEADRTADAVELLAAVTAGPLRHVGTVEDLVVTDHDHHLLFAPLHRSDLCLRVRMDRRRGNLAMALHRLRELARTDRPPPPRQPDLPRRDENDETLQRRPRVATGVDRGVLERVLAALRTLAAPEPKAERVAA</sequence>
<name>A0A918XHF2_9ACTN</name>
<reference evidence="2 3" key="1">
    <citation type="journal article" date="2014" name="Int. J. Syst. Evol. Microbiol.">
        <title>Complete genome sequence of Corynebacterium casei LMG S-19264T (=DSM 44701T), isolated from a smear-ripened cheese.</title>
        <authorList>
            <consortium name="US DOE Joint Genome Institute (JGI-PGF)"/>
            <person name="Walter F."/>
            <person name="Albersmeier A."/>
            <person name="Kalinowski J."/>
            <person name="Ruckert C."/>
        </authorList>
    </citation>
    <scope>NUCLEOTIDE SEQUENCE [LARGE SCALE GENOMIC DNA]</scope>
    <source>
        <strain evidence="2 3">KCTC 19473</strain>
    </source>
</reference>
<accession>A0A918XHF2</accession>
<evidence type="ECO:0000313" key="2">
    <source>
        <dbReference type="EMBL" id="GHD30888.1"/>
    </source>
</evidence>
<protein>
    <recommendedName>
        <fullName evidence="4">Roadblock/LC7 domain-containing protein</fullName>
    </recommendedName>
</protein>
<dbReference type="AlphaFoldDB" id="A0A918XHF2"/>
<evidence type="ECO:0008006" key="4">
    <source>
        <dbReference type="Google" id="ProtNLM"/>
    </source>
</evidence>
<proteinExistence type="predicted"/>
<evidence type="ECO:0000256" key="1">
    <source>
        <dbReference type="SAM" id="MobiDB-lite"/>
    </source>
</evidence>
<keyword evidence="3" id="KW-1185">Reference proteome</keyword>
<dbReference type="Proteomes" id="UP000654947">
    <property type="component" value="Unassembled WGS sequence"/>
</dbReference>
<organism evidence="2 3">
    <name type="scientific">Nocardiopsis kunsanensis</name>
    <dbReference type="NCBI Taxonomy" id="141693"/>
    <lineage>
        <taxon>Bacteria</taxon>
        <taxon>Bacillati</taxon>
        <taxon>Actinomycetota</taxon>
        <taxon>Actinomycetes</taxon>
        <taxon>Streptosporangiales</taxon>
        <taxon>Nocardiopsidaceae</taxon>
        <taxon>Nocardiopsis</taxon>
    </lineage>
</organism>
<feature type="region of interest" description="Disordered" evidence="1">
    <location>
        <begin position="104"/>
        <end position="138"/>
    </location>
</feature>